<dbReference type="PROSITE" id="PS00732">
    <property type="entry name" value="RIBOSOMAL_S16"/>
    <property type="match status" value="1"/>
</dbReference>
<organism evidence="4 5">
    <name type="scientific">Candidatus Onthovivens merdipullorum</name>
    <dbReference type="NCBI Taxonomy" id="2840889"/>
    <lineage>
        <taxon>Bacteria</taxon>
        <taxon>Bacillati</taxon>
        <taxon>Bacillota</taxon>
        <taxon>Bacilli</taxon>
        <taxon>Bacillales</taxon>
        <taxon>Candidatus Onthovivens</taxon>
    </lineage>
</organism>
<dbReference type="Gene3D" id="3.30.1320.10">
    <property type="match status" value="1"/>
</dbReference>
<comment type="caution">
    <text evidence="4">The sequence shown here is derived from an EMBL/GenBank/DDBJ whole genome shotgun (WGS) entry which is preliminary data.</text>
</comment>
<dbReference type="NCBIfam" id="TIGR00002">
    <property type="entry name" value="S16"/>
    <property type="match status" value="1"/>
</dbReference>
<dbReference type="InterPro" id="IPR000307">
    <property type="entry name" value="Ribosomal_bS16"/>
</dbReference>
<dbReference type="HAMAP" id="MF_00385">
    <property type="entry name" value="Ribosomal_bS16"/>
    <property type="match status" value="1"/>
</dbReference>
<dbReference type="PANTHER" id="PTHR12919:SF20">
    <property type="entry name" value="SMALL RIBOSOMAL SUBUNIT PROTEIN BS16M"/>
    <property type="match status" value="1"/>
</dbReference>
<dbReference type="InterPro" id="IPR023803">
    <property type="entry name" value="Ribosomal_bS16_dom_sf"/>
</dbReference>
<proteinExistence type="inferred from homology"/>
<name>A0A9D9DJI8_9BACL</name>
<evidence type="ECO:0000256" key="1">
    <source>
        <dbReference type="ARBA" id="ARBA00022980"/>
    </source>
</evidence>
<dbReference type="Pfam" id="PF00886">
    <property type="entry name" value="Ribosomal_S16"/>
    <property type="match status" value="1"/>
</dbReference>
<keyword evidence="1 3" id="KW-0689">Ribosomal protein</keyword>
<dbReference type="GO" id="GO:0006412">
    <property type="term" value="P:translation"/>
    <property type="evidence" value="ECO:0007669"/>
    <property type="project" value="UniProtKB-UniRule"/>
</dbReference>
<sequence>MAVKLRLTRQGRHESPFYRIVAADSRYTRDGRFIEQIGYYDPQKGISSAIINEEAAIKWINNGAQYSNTLKSILTSKGIIAKAKEIRIK</sequence>
<gene>
    <name evidence="3 4" type="primary">rpsP</name>
    <name evidence="4" type="ORF">IAC58_03540</name>
</gene>
<dbReference type="SUPFAM" id="SSF54565">
    <property type="entry name" value="Ribosomal protein S16"/>
    <property type="match status" value="1"/>
</dbReference>
<dbReference type="EMBL" id="JADIMY010000076">
    <property type="protein sequence ID" value="MBO8427606.1"/>
    <property type="molecule type" value="Genomic_DNA"/>
</dbReference>
<reference evidence="4" key="2">
    <citation type="journal article" date="2021" name="PeerJ">
        <title>Extensive microbial diversity within the chicken gut microbiome revealed by metagenomics and culture.</title>
        <authorList>
            <person name="Gilroy R."/>
            <person name="Ravi A."/>
            <person name="Getino M."/>
            <person name="Pursley I."/>
            <person name="Horton D.L."/>
            <person name="Alikhan N.F."/>
            <person name="Baker D."/>
            <person name="Gharbi K."/>
            <person name="Hall N."/>
            <person name="Watson M."/>
            <person name="Adriaenssens E.M."/>
            <person name="Foster-Nyarko E."/>
            <person name="Jarju S."/>
            <person name="Secka A."/>
            <person name="Antonio M."/>
            <person name="Oren A."/>
            <person name="Chaudhuri R.R."/>
            <person name="La Ragione R."/>
            <person name="Hildebrand F."/>
            <person name="Pallen M.J."/>
        </authorList>
    </citation>
    <scope>NUCLEOTIDE SEQUENCE</scope>
    <source>
        <strain evidence="4">11159</strain>
    </source>
</reference>
<accession>A0A9D9DJI8</accession>
<evidence type="ECO:0000256" key="3">
    <source>
        <dbReference type="HAMAP-Rule" id="MF_00385"/>
    </source>
</evidence>
<dbReference type="GO" id="GO:0005737">
    <property type="term" value="C:cytoplasm"/>
    <property type="evidence" value="ECO:0007669"/>
    <property type="project" value="UniProtKB-ARBA"/>
</dbReference>
<dbReference type="GO" id="GO:0015935">
    <property type="term" value="C:small ribosomal subunit"/>
    <property type="evidence" value="ECO:0007669"/>
    <property type="project" value="TreeGrafter"/>
</dbReference>
<reference evidence="4" key="1">
    <citation type="submission" date="2020-10" db="EMBL/GenBank/DDBJ databases">
        <authorList>
            <person name="Gilroy R."/>
        </authorList>
    </citation>
    <scope>NUCLEOTIDE SEQUENCE</scope>
    <source>
        <strain evidence="4">11159</strain>
    </source>
</reference>
<comment type="similarity">
    <text evidence="3">Belongs to the bacterial ribosomal protein bS16 family.</text>
</comment>
<dbReference type="PANTHER" id="PTHR12919">
    <property type="entry name" value="30S RIBOSOMAL PROTEIN S16"/>
    <property type="match status" value="1"/>
</dbReference>
<evidence type="ECO:0000256" key="2">
    <source>
        <dbReference type="ARBA" id="ARBA00023274"/>
    </source>
</evidence>
<dbReference type="GO" id="GO:0003735">
    <property type="term" value="F:structural constituent of ribosome"/>
    <property type="evidence" value="ECO:0007669"/>
    <property type="project" value="InterPro"/>
</dbReference>
<protein>
    <recommendedName>
        <fullName evidence="3">Small ribosomal subunit protein bS16</fullName>
    </recommendedName>
</protein>
<dbReference type="InterPro" id="IPR020592">
    <property type="entry name" value="Ribosomal_bS16_CS"/>
</dbReference>
<evidence type="ECO:0000313" key="5">
    <source>
        <dbReference type="Proteomes" id="UP000823613"/>
    </source>
</evidence>
<dbReference type="AlphaFoldDB" id="A0A9D9DJI8"/>
<keyword evidence="2 3" id="KW-0687">Ribonucleoprotein</keyword>
<dbReference type="Proteomes" id="UP000823613">
    <property type="component" value="Unassembled WGS sequence"/>
</dbReference>
<evidence type="ECO:0000313" key="4">
    <source>
        <dbReference type="EMBL" id="MBO8427606.1"/>
    </source>
</evidence>